<keyword evidence="1" id="KW-0812">Transmembrane</keyword>
<keyword evidence="3" id="KW-1185">Reference proteome</keyword>
<sequence>MDRTDSLFDRLHSDFSLLLDSRQYIFLIRTGDHIFDDFLFKKIKSDLLHGKDSPNSQSIELKNDGEKIKWVEIIPGGEDFFENLKNLGENQENSSDAKFIYVLPSSLLNTLVDQHKEADILPHCIFLSDKFHTYRRFILEQTFLLKEINNGKEQVSSLFDAPIISKESSISKMYFFCCSYGKENTSITTPRLQSGLSSFHTFLDEKGSDFIKKFDGTISLDAIESFFRSFIYVRKDYFFPLSLELSDIISYTNLPINEAEILLSTASDAEFQILTKTETRYSIKIPEYLKEWKDLVRWIEHEKRAYQQYQRLETLANDYFGNLGTLLSKEQIDQALIWEQEAAGFYVWEKKYNHNKALTSNYILLSQNHLEEQLKTQQKKRARLLKNSIRVSIAVSIAFLLSSFTALIAYLERNSAIKQQELALLAKEEAEESRSIAEIERLQALEAQKNERLALGKAEIERLLALESKAQADIQRSNAIVALDMAKVSEKQASIAREVAEKNEVIANEATRNAEVNFEKSEKLRNQQEARATALEALGHFDNKNIALGFSLAQEAFYKNYNNDGFPLQAEIFKALLYGKILDKSEELNVLLEFPGKHVSLSPSQDEIAVYTINGRISIFEKSSSGFSFKHHIPIDGYVKTMGYLGDERLIYLTLEGQIFETNPKNLKTSRISGTTYSSMLRISGGTNLWLATKAQGGTDIFSTIDEVSTILGETSQNPNQAILVNNTQFIWAADNKLYQSRSPQEKWEYFFSANSPIKSMAWSKTHDCLVIGLENGQIQTLNPFNVAARNEEFSIHASRISHLEIIPYDFGTELMISTGYDGSINLFILDQTKPIASSVSSRISLTAHRSWIREFIMDRKNSVAYSIGNDRMLKIWPLALEELLRSDQQ</sequence>
<keyword evidence="1" id="KW-0472">Membrane</keyword>
<dbReference type="Proteomes" id="UP000238157">
    <property type="component" value="Unassembled WGS sequence"/>
</dbReference>
<dbReference type="SUPFAM" id="SSF50978">
    <property type="entry name" value="WD40 repeat-like"/>
    <property type="match status" value="1"/>
</dbReference>
<dbReference type="InterPro" id="IPR036322">
    <property type="entry name" value="WD40_repeat_dom_sf"/>
</dbReference>
<feature type="transmembrane region" description="Helical" evidence="1">
    <location>
        <begin position="389"/>
        <end position="411"/>
    </location>
</feature>
<organism evidence="2 3">
    <name type="scientific">Mongoliibacter ruber</name>
    <dbReference type="NCBI Taxonomy" id="1750599"/>
    <lineage>
        <taxon>Bacteria</taxon>
        <taxon>Pseudomonadati</taxon>
        <taxon>Bacteroidota</taxon>
        <taxon>Cytophagia</taxon>
        <taxon>Cytophagales</taxon>
        <taxon>Cyclobacteriaceae</taxon>
        <taxon>Mongoliibacter</taxon>
    </lineage>
</organism>
<name>A0A2T0WPH8_9BACT</name>
<dbReference type="Gene3D" id="2.130.10.10">
    <property type="entry name" value="YVTN repeat-like/Quinoprotein amine dehydrogenase"/>
    <property type="match status" value="1"/>
</dbReference>
<comment type="caution">
    <text evidence="2">The sequence shown here is derived from an EMBL/GenBank/DDBJ whole genome shotgun (WGS) entry which is preliminary data.</text>
</comment>
<gene>
    <name evidence="2" type="ORF">CLW00_104241</name>
</gene>
<dbReference type="AlphaFoldDB" id="A0A2T0WPH8"/>
<evidence type="ECO:0000256" key="1">
    <source>
        <dbReference type="SAM" id="Phobius"/>
    </source>
</evidence>
<accession>A0A2T0WPH8</accession>
<evidence type="ECO:0000313" key="2">
    <source>
        <dbReference type="EMBL" id="PRY88590.1"/>
    </source>
</evidence>
<dbReference type="RefSeq" id="WP_106133309.1">
    <property type="nucleotide sequence ID" value="NZ_PVTR01000004.1"/>
</dbReference>
<dbReference type="InterPro" id="IPR015943">
    <property type="entry name" value="WD40/YVTN_repeat-like_dom_sf"/>
</dbReference>
<evidence type="ECO:0000313" key="3">
    <source>
        <dbReference type="Proteomes" id="UP000238157"/>
    </source>
</evidence>
<reference evidence="2 3" key="1">
    <citation type="submission" date="2018-03" db="EMBL/GenBank/DDBJ databases">
        <title>Genomic Encyclopedia of Archaeal and Bacterial Type Strains, Phase II (KMG-II): from individual species to whole genera.</title>
        <authorList>
            <person name="Goeker M."/>
        </authorList>
    </citation>
    <scope>NUCLEOTIDE SEQUENCE [LARGE SCALE GENOMIC DNA]</scope>
    <source>
        <strain evidence="2 3">DSM 27929</strain>
    </source>
</reference>
<keyword evidence="1" id="KW-1133">Transmembrane helix</keyword>
<protein>
    <submittedName>
        <fullName evidence="2">Uncharacterized protein</fullName>
    </submittedName>
</protein>
<dbReference type="EMBL" id="PVTR01000004">
    <property type="protein sequence ID" value="PRY88590.1"/>
    <property type="molecule type" value="Genomic_DNA"/>
</dbReference>
<proteinExistence type="predicted"/>